<reference evidence="5 6" key="2">
    <citation type="submission" date="2017-08" db="EMBL/GenBank/DDBJ databases">
        <title>WGS of novel Burkholderia cepaca complex species.</title>
        <authorList>
            <person name="Lipuma J."/>
            <person name="Spilker T."/>
        </authorList>
    </citation>
    <scope>NUCLEOTIDE SEQUENCE [LARGE SCALE GENOMIC DNA]</scope>
    <source>
        <strain evidence="5 6">AU17325</strain>
    </source>
</reference>
<dbReference type="InterPro" id="IPR001041">
    <property type="entry name" value="2Fe-2S_ferredoxin-type"/>
</dbReference>
<dbReference type="SUPFAM" id="SSF54292">
    <property type="entry name" value="2Fe-2S ferredoxin-like"/>
    <property type="match status" value="1"/>
</dbReference>
<dbReference type="Pfam" id="PF00175">
    <property type="entry name" value="NAD_binding_1"/>
    <property type="match status" value="1"/>
</dbReference>
<evidence type="ECO:0000256" key="1">
    <source>
        <dbReference type="ARBA" id="ARBA00001974"/>
    </source>
</evidence>
<dbReference type="PANTHER" id="PTHR47354:SF5">
    <property type="entry name" value="PROTEIN RFBI"/>
    <property type="match status" value="1"/>
</dbReference>
<dbReference type="InterPro" id="IPR006058">
    <property type="entry name" value="2Fe2S_fd_BS"/>
</dbReference>
<evidence type="ECO:0000259" key="3">
    <source>
        <dbReference type="PROSITE" id="PS51085"/>
    </source>
</evidence>
<dbReference type="Pfam" id="PF00970">
    <property type="entry name" value="FAD_binding_6"/>
    <property type="match status" value="1"/>
</dbReference>
<dbReference type="CDD" id="cd00207">
    <property type="entry name" value="fer2"/>
    <property type="match status" value="1"/>
</dbReference>
<dbReference type="Gene3D" id="2.40.30.10">
    <property type="entry name" value="Translation factors"/>
    <property type="match status" value="1"/>
</dbReference>
<dbReference type="InterPro" id="IPR012675">
    <property type="entry name" value="Beta-grasp_dom_sf"/>
</dbReference>
<dbReference type="OrthoDB" id="9806195at2"/>
<evidence type="ECO:0000259" key="4">
    <source>
        <dbReference type="PROSITE" id="PS51384"/>
    </source>
</evidence>
<dbReference type="Proteomes" id="UP000214600">
    <property type="component" value="Unassembled WGS sequence"/>
</dbReference>
<dbReference type="Pfam" id="PF00111">
    <property type="entry name" value="Fer2"/>
    <property type="match status" value="1"/>
</dbReference>
<dbReference type="CDD" id="cd06190">
    <property type="entry name" value="T4MO_e_transfer_like"/>
    <property type="match status" value="1"/>
</dbReference>
<dbReference type="InterPro" id="IPR017927">
    <property type="entry name" value="FAD-bd_FR_type"/>
</dbReference>
<dbReference type="RefSeq" id="WP_089454266.1">
    <property type="nucleotide sequence ID" value="NZ_NKFA01000032.1"/>
</dbReference>
<dbReference type="AlphaFoldDB" id="A0A228HTY1"/>
<dbReference type="InterPro" id="IPR039261">
    <property type="entry name" value="FNR_nucleotide-bd"/>
</dbReference>
<dbReference type="EMBL" id="NKFA01000032">
    <property type="protein sequence ID" value="OXI33598.1"/>
    <property type="molecule type" value="Genomic_DNA"/>
</dbReference>
<dbReference type="Gene3D" id="3.40.50.80">
    <property type="entry name" value="Nucleotide-binding domain of ferredoxin-NADP reductase (FNR) module"/>
    <property type="match status" value="1"/>
</dbReference>
<protein>
    <submittedName>
        <fullName evidence="5">Oxidoreductase</fullName>
    </submittedName>
</protein>
<dbReference type="InterPro" id="IPR036010">
    <property type="entry name" value="2Fe-2S_ferredoxin-like_sf"/>
</dbReference>
<keyword evidence="2" id="KW-0408">Iron</keyword>
<organism evidence="5 6">
    <name type="scientific">Burkholderia aenigmatica</name>
    <dbReference type="NCBI Taxonomy" id="2015348"/>
    <lineage>
        <taxon>Bacteria</taxon>
        <taxon>Pseudomonadati</taxon>
        <taxon>Pseudomonadota</taxon>
        <taxon>Betaproteobacteria</taxon>
        <taxon>Burkholderiales</taxon>
        <taxon>Burkholderiaceae</taxon>
        <taxon>Burkholderia</taxon>
        <taxon>Burkholderia cepacia complex</taxon>
    </lineage>
</organism>
<comment type="cofactor">
    <cofactor evidence="1">
        <name>FAD</name>
        <dbReference type="ChEBI" id="CHEBI:57692"/>
    </cofactor>
</comment>
<dbReference type="InterPro" id="IPR017938">
    <property type="entry name" value="Riboflavin_synthase-like_b-brl"/>
</dbReference>
<keyword evidence="2" id="KW-0479">Metal-binding</keyword>
<dbReference type="InterPro" id="IPR008333">
    <property type="entry name" value="Cbr1-like_FAD-bd_dom"/>
</dbReference>
<proteinExistence type="predicted"/>
<sequence>MHEILLDGSAHRFACDRDDTLLGAGLRAGLGMPYECTAGACGSCKFELLDGSVDVLWDDAPGLSARDRAKGRHLACQCRPTSDCRIKVRLDDACRPAQPPRKQVATLIATDDVTHDIREFRFRTDAPAAFRPGQFAVLHLPGIAGTRAYSVANLPNDDGDWHFQVRRVERGAGSTTLFERVKPGDRVMLDGPYGMAFLRPEPARDVVCIAGGSGLAPMLSIARGMAHAGLLDTRRLHFFYGARTPRDVCGDAQLRTLPGYGEQLVFHPSVSSPDGADDWSGRTGFVHEYVEDVLGANLADHEYYMAGPPPMIQAMLDVLHARHGVPASQVHFDRFF</sequence>
<evidence type="ECO:0000313" key="5">
    <source>
        <dbReference type="EMBL" id="OXI33598.1"/>
    </source>
</evidence>
<dbReference type="InterPro" id="IPR050415">
    <property type="entry name" value="MRET"/>
</dbReference>
<dbReference type="PANTHER" id="PTHR47354">
    <property type="entry name" value="NADH OXIDOREDUCTASE HCR"/>
    <property type="match status" value="1"/>
</dbReference>
<dbReference type="PROSITE" id="PS51085">
    <property type="entry name" value="2FE2S_FER_2"/>
    <property type="match status" value="1"/>
</dbReference>
<keyword evidence="2" id="KW-0411">Iron-sulfur</keyword>
<feature type="domain" description="2Fe-2S ferredoxin-type" evidence="3">
    <location>
        <begin position="2"/>
        <end position="92"/>
    </location>
</feature>
<accession>A0A228HTY1</accession>
<dbReference type="PRINTS" id="PR00410">
    <property type="entry name" value="PHEHYDRXLASE"/>
</dbReference>
<dbReference type="PROSITE" id="PS51384">
    <property type="entry name" value="FAD_FR"/>
    <property type="match status" value="1"/>
</dbReference>
<comment type="caution">
    <text evidence="5">The sequence shown here is derived from an EMBL/GenBank/DDBJ whole genome shotgun (WGS) entry which is preliminary data.</text>
</comment>
<feature type="domain" description="FAD-binding FR-type" evidence="4">
    <location>
        <begin position="100"/>
        <end position="199"/>
    </location>
</feature>
<evidence type="ECO:0000256" key="2">
    <source>
        <dbReference type="ARBA" id="ARBA00022714"/>
    </source>
</evidence>
<dbReference type="SUPFAM" id="SSF63380">
    <property type="entry name" value="Riboflavin synthase domain-like"/>
    <property type="match status" value="1"/>
</dbReference>
<keyword evidence="2" id="KW-0001">2Fe-2S</keyword>
<dbReference type="SUPFAM" id="SSF52343">
    <property type="entry name" value="Ferredoxin reductase-like, C-terminal NADP-linked domain"/>
    <property type="match status" value="1"/>
</dbReference>
<name>A0A228HTY1_9BURK</name>
<dbReference type="GO" id="GO:0016491">
    <property type="term" value="F:oxidoreductase activity"/>
    <property type="evidence" value="ECO:0007669"/>
    <property type="project" value="InterPro"/>
</dbReference>
<dbReference type="PROSITE" id="PS00197">
    <property type="entry name" value="2FE2S_FER_1"/>
    <property type="match status" value="1"/>
</dbReference>
<dbReference type="GO" id="GO:0051537">
    <property type="term" value="F:2 iron, 2 sulfur cluster binding"/>
    <property type="evidence" value="ECO:0007669"/>
    <property type="project" value="UniProtKB-KW"/>
</dbReference>
<gene>
    <name evidence="5" type="ORF">CFB84_38375</name>
</gene>
<evidence type="ECO:0000313" key="6">
    <source>
        <dbReference type="Proteomes" id="UP000214600"/>
    </source>
</evidence>
<reference evidence="6" key="1">
    <citation type="submission" date="2017-06" db="EMBL/GenBank/DDBJ databases">
        <authorList>
            <person name="LiPuma J."/>
            <person name="Spilker T."/>
        </authorList>
    </citation>
    <scope>NUCLEOTIDE SEQUENCE [LARGE SCALE GENOMIC DNA]</scope>
    <source>
        <strain evidence="6">AU17325</strain>
    </source>
</reference>
<dbReference type="Gene3D" id="3.10.20.30">
    <property type="match status" value="1"/>
</dbReference>
<dbReference type="InterPro" id="IPR001433">
    <property type="entry name" value="OxRdtase_FAD/NAD-bd"/>
</dbReference>